<reference evidence="9 10" key="1">
    <citation type="submission" date="2024-09" db="EMBL/GenBank/DDBJ databases">
        <authorList>
            <person name="Sun Q."/>
            <person name="Mori K."/>
        </authorList>
    </citation>
    <scope>NUCLEOTIDE SEQUENCE [LARGE SCALE GENOMIC DNA]</scope>
    <source>
        <strain evidence="9 10">NCAIM B.02610</strain>
    </source>
</reference>
<feature type="transmembrane region" description="Helical" evidence="8">
    <location>
        <begin position="38"/>
        <end position="62"/>
    </location>
</feature>
<dbReference type="Proteomes" id="UP001589838">
    <property type="component" value="Unassembled WGS sequence"/>
</dbReference>
<dbReference type="Pfam" id="PF01925">
    <property type="entry name" value="TauE"/>
    <property type="match status" value="1"/>
</dbReference>
<keyword evidence="10" id="KW-1185">Reference proteome</keyword>
<comment type="subcellular location">
    <subcellularLocation>
        <location evidence="1 8">Cell membrane</location>
        <topology evidence="1 8">Multi-pass membrane protein</topology>
    </subcellularLocation>
</comment>
<keyword evidence="6 8" id="KW-1133">Transmembrane helix</keyword>
<dbReference type="InterPro" id="IPR052017">
    <property type="entry name" value="TSUP"/>
</dbReference>
<accession>A0ABV6KH60</accession>
<evidence type="ECO:0000256" key="7">
    <source>
        <dbReference type="ARBA" id="ARBA00023136"/>
    </source>
</evidence>
<feature type="transmembrane region" description="Helical" evidence="8">
    <location>
        <begin position="222"/>
        <end position="241"/>
    </location>
</feature>
<feature type="transmembrane region" description="Helical" evidence="8">
    <location>
        <begin position="98"/>
        <end position="115"/>
    </location>
</feature>
<dbReference type="PANTHER" id="PTHR30269:SF37">
    <property type="entry name" value="MEMBRANE TRANSPORTER PROTEIN"/>
    <property type="match status" value="1"/>
</dbReference>
<evidence type="ECO:0000256" key="3">
    <source>
        <dbReference type="ARBA" id="ARBA00022448"/>
    </source>
</evidence>
<dbReference type="RefSeq" id="WP_335964103.1">
    <property type="nucleotide sequence ID" value="NZ_JAXBLX010000081.1"/>
</dbReference>
<comment type="similarity">
    <text evidence="2 8">Belongs to the 4-toluene sulfonate uptake permease (TSUP) (TC 2.A.102) family.</text>
</comment>
<comment type="caution">
    <text evidence="9">The sequence shown here is derived from an EMBL/GenBank/DDBJ whole genome shotgun (WGS) entry which is preliminary data.</text>
</comment>
<dbReference type="PANTHER" id="PTHR30269">
    <property type="entry name" value="TRANSMEMBRANE PROTEIN YFCA"/>
    <property type="match status" value="1"/>
</dbReference>
<evidence type="ECO:0000313" key="10">
    <source>
        <dbReference type="Proteomes" id="UP001589838"/>
    </source>
</evidence>
<keyword evidence="3" id="KW-0813">Transport</keyword>
<evidence type="ECO:0000256" key="1">
    <source>
        <dbReference type="ARBA" id="ARBA00004651"/>
    </source>
</evidence>
<proteinExistence type="inferred from homology"/>
<evidence type="ECO:0000256" key="5">
    <source>
        <dbReference type="ARBA" id="ARBA00022692"/>
    </source>
</evidence>
<keyword evidence="7 8" id="KW-0472">Membrane</keyword>
<name>A0ABV6KH60_9BACI</name>
<keyword evidence="4 8" id="KW-1003">Cell membrane</keyword>
<evidence type="ECO:0000256" key="4">
    <source>
        <dbReference type="ARBA" id="ARBA00022475"/>
    </source>
</evidence>
<feature type="transmembrane region" description="Helical" evidence="8">
    <location>
        <begin position="168"/>
        <end position="189"/>
    </location>
</feature>
<evidence type="ECO:0000256" key="6">
    <source>
        <dbReference type="ARBA" id="ARBA00022989"/>
    </source>
</evidence>
<keyword evidence="5 8" id="KW-0812">Transmembrane</keyword>
<dbReference type="InterPro" id="IPR002781">
    <property type="entry name" value="TM_pro_TauE-like"/>
</dbReference>
<dbReference type="EMBL" id="JBHLUX010000067">
    <property type="protein sequence ID" value="MFC0472270.1"/>
    <property type="molecule type" value="Genomic_DNA"/>
</dbReference>
<protein>
    <recommendedName>
        <fullName evidence="8">Probable membrane transporter protein</fullName>
    </recommendedName>
</protein>
<feature type="transmembrane region" description="Helical" evidence="8">
    <location>
        <begin position="196"/>
        <end position="216"/>
    </location>
</feature>
<evidence type="ECO:0000256" key="8">
    <source>
        <dbReference type="RuleBase" id="RU363041"/>
    </source>
</evidence>
<gene>
    <name evidence="9" type="ORF">ACFFHM_17675</name>
</gene>
<evidence type="ECO:0000256" key="2">
    <source>
        <dbReference type="ARBA" id="ARBA00009142"/>
    </source>
</evidence>
<feature type="transmembrane region" description="Helical" evidence="8">
    <location>
        <begin position="74"/>
        <end position="92"/>
    </location>
</feature>
<organism evidence="9 10">
    <name type="scientific">Halalkalibacter kiskunsagensis</name>
    <dbReference type="NCBI Taxonomy" id="1548599"/>
    <lineage>
        <taxon>Bacteria</taxon>
        <taxon>Bacillati</taxon>
        <taxon>Bacillota</taxon>
        <taxon>Bacilli</taxon>
        <taxon>Bacillales</taxon>
        <taxon>Bacillaceae</taxon>
        <taxon>Halalkalibacter</taxon>
    </lineage>
</organism>
<evidence type="ECO:0000313" key="9">
    <source>
        <dbReference type="EMBL" id="MFC0472270.1"/>
    </source>
</evidence>
<sequence>MMDLTIIIVGLLIMFLSAVVQGTTGFGFALTSMPLLTILLSMHTVVPIMVVFGLCSNILILIKVWSHVKFKKTWLFIASSVIGVPLGTYILLIIDQNTLKIITGFLIVLFALALWRGYSLKIKNEKLALIPVGFSSGLLNGSISLSGPPVVLFLTNQGENKTAFRANLTSFSLILNIITIATFFVGGLINKEVMTYVFWFFPALFVGTFLGIKIASKVEQALFRKITLGLIIISGVSAVFTSL</sequence>